<name>A0A803L0E0_CHEQI</name>
<dbReference type="GO" id="GO:0006952">
    <property type="term" value="P:defense response"/>
    <property type="evidence" value="ECO:0007669"/>
    <property type="project" value="InterPro"/>
</dbReference>
<sequence>MASIGKLEVDVEVKSNPEKFWNSIRESDKLFPKAFPELYKSIEVLEGDGKDVGSVRLVKFAEGIPLITMSKEKVDVVDEAKKTVGYSVVEGDILTFYKSFKAQLAVEPKDEGSLVKWSCEFEKAKDDAPDPEIIFKAFAVKTFQDLDAYLLKA</sequence>
<dbReference type="GeneID" id="110707009"/>
<dbReference type="AlphaFoldDB" id="A0A803L0E0"/>
<dbReference type="KEGG" id="cqi:110707009"/>
<dbReference type="Pfam" id="PF00407">
    <property type="entry name" value="Bet_v_1"/>
    <property type="match status" value="1"/>
</dbReference>
<dbReference type="GO" id="GO:0010427">
    <property type="term" value="F:abscisic acid binding"/>
    <property type="evidence" value="ECO:0007669"/>
    <property type="project" value="InterPro"/>
</dbReference>
<dbReference type="RefSeq" id="XP_021740721.1">
    <property type="nucleotide sequence ID" value="XM_021885029.1"/>
</dbReference>
<dbReference type="GO" id="GO:0009738">
    <property type="term" value="P:abscisic acid-activated signaling pathway"/>
    <property type="evidence" value="ECO:0007669"/>
    <property type="project" value="InterPro"/>
</dbReference>
<dbReference type="InterPro" id="IPR000916">
    <property type="entry name" value="Bet_v_I/MLP"/>
</dbReference>
<dbReference type="SUPFAM" id="SSF55961">
    <property type="entry name" value="Bet v1-like"/>
    <property type="match status" value="1"/>
</dbReference>
<evidence type="ECO:0000313" key="3">
    <source>
        <dbReference type="EnsemblPlants" id="AUR62005328-RA:cds"/>
    </source>
</evidence>
<dbReference type="Gene3D" id="3.30.530.20">
    <property type="match status" value="1"/>
</dbReference>
<dbReference type="GO" id="GO:0004864">
    <property type="term" value="F:protein phosphatase inhibitor activity"/>
    <property type="evidence" value="ECO:0007669"/>
    <property type="project" value="InterPro"/>
</dbReference>
<reference evidence="3" key="1">
    <citation type="journal article" date="2017" name="Nature">
        <title>The genome of Chenopodium quinoa.</title>
        <authorList>
            <person name="Jarvis D.E."/>
            <person name="Ho Y.S."/>
            <person name="Lightfoot D.J."/>
            <person name="Schmoeckel S.M."/>
            <person name="Li B."/>
            <person name="Borm T.J.A."/>
            <person name="Ohyanagi H."/>
            <person name="Mineta K."/>
            <person name="Michell C.T."/>
            <person name="Saber N."/>
            <person name="Kharbatia N.M."/>
            <person name="Rupper R.R."/>
            <person name="Sharp A.R."/>
            <person name="Dally N."/>
            <person name="Boughton B.A."/>
            <person name="Woo Y.H."/>
            <person name="Gao G."/>
            <person name="Schijlen E.G.W.M."/>
            <person name="Guo X."/>
            <person name="Momin A.A."/>
            <person name="Negrao S."/>
            <person name="Al-Babili S."/>
            <person name="Gehring C."/>
            <person name="Roessner U."/>
            <person name="Jung C."/>
            <person name="Murphy K."/>
            <person name="Arold S.T."/>
            <person name="Gojobori T."/>
            <person name="van der Linden C.G."/>
            <person name="van Loo E.N."/>
            <person name="Jellen E.N."/>
            <person name="Maughan P.J."/>
            <person name="Tester M."/>
        </authorList>
    </citation>
    <scope>NUCLEOTIDE SEQUENCE [LARGE SCALE GENOMIC DNA]</scope>
    <source>
        <strain evidence="3">cv. PI 614886</strain>
    </source>
</reference>
<dbReference type="InterPro" id="IPR024949">
    <property type="entry name" value="Bet_v_I_allergen"/>
</dbReference>
<dbReference type="Proteomes" id="UP000596660">
    <property type="component" value="Unplaced"/>
</dbReference>
<dbReference type="SMR" id="A0A803L0E0"/>
<evidence type="ECO:0000313" key="4">
    <source>
        <dbReference type="Proteomes" id="UP000596660"/>
    </source>
</evidence>
<keyword evidence="4" id="KW-1185">Reference proteome</keyword>
<dbReference type="CDD" id="cd07816">
    <property type="entry name" value="Bet_v1-like"/>
    <property type="match status" value="1"/>
</dbReference>
<comment type="similarity">
    <text evidence="1">Belongs to the BetVI family.</text>
</comment>
<dbReference type="FunFam" id="3.30.530.20:FF:000007">
    <property type="entry name" value="Major pollen allergen Bet v 1-A"/>
    <property type="match status" value="1"/>
</dbReference>
<dbReference type="OrthoDB" id="1567931at2759"/>
<dbReference type="SMART" id="SM01037">
    <property type="entry name" value="Bet_v_1"/>
    <property type="match status" value="1"/>
</dbReference>
<dbReference type="OMA" id="FEPVGNT"/>
<organism evidence="3 4">
    <name type="scientific">Chenopodium quinoa</name>
    <name type="common">Quinoa</name>
    <dbReference type="NCBI Taxonomy" id="63459"/>
    <lineage>
        <taxon>Eukaryota</taxon>
        <taxon>Viridiplantae</taxon>
        <taxon>Streptophyta</taxon>
        <taxon>Embryophyta</taxon>
        <taxon>Tracheophyta</taxon>
        <taxon>Spermatophyta</taxon>
        <taxon>Magnoliopsida</taxon>
        <taxon>eudicotyledons</taxon>
        <taxon>Gunneridae</taxon>
        <taxon>Pentapetalae</taxon>
        <taxon>Caryophyllales</taxon>
        <taxon>Chenopodiaceae</taxon>
        <taxon>Chenopodioideae</taxon>
        <taxon>Atripliceae</taxon>
        <taxon>Chenopodium</taxon>
    </lineage>
</organism>
<dbReference type="PRINTS" id="PR00634">
    <property type="entry name" value="BETALLERGEN"/>
</dbReference>
<protein>
    <recommendedName>
        <fullName evidence="2">Bet v I/Major latex protein domain-containing protein</fullName>
    </recommendedName>
</protein>
<dbReference type="GO" id="GO:0038023">
    <property type="term" value="F:signaling receptor activity"/>
    <property type="evidence" value="ECO:0007669"/>
    <property type="project" value="InterPro"/>
</dbReference>
<proteinExistence type="inferred from homology"/>
<dbReference type="InterPro" id="IPR023393">
    <property type="entry name" value="START-like_dom_sf"/>
</dbReference>
<accession>A0A803L0E0</accession>
<evidence type="ECO:0000259" key="2">
    <source>
        <dbReference type="SMART" id="SM01037"/>
    </source>
</evidence>
<gene>
    <name evidence="3" type="primary">LOC110707009</name>
</gene>
<reference evidence="3" key="2">
    <citation type="submission" date="2021-03" db="UniProtKB">
        <authorList>
            <consortium name="EnsemblPlants"/>
        </authorList>
    </citation>
    <scope>IDENTIFICATION</scope>
</reference>
<feature type="domain" description="Bet v I/Major latex protein" evidence="2">
    <location>
        <begin position="2"/>
        <end position="153"/>
    </location>
</feature>
<evidence type="ECO:0000256" key="1">
    <source>
        <dbReference type="ARBA" id="ARBA00009744"/>
    </source>
</evidence>
<dbReference type="InterPro" id="IPR051761">
    <property type="entry name" value="MLP-like_ligand-binding"/>
</dbReference>
<dbReference type="Gramene" id="AUR62005328-RA">
    <property type="protein sequence ID" value="AUR62005328-RA:cds"/>
    <property type="gene ID" value="AUR62005328"/>
</dbReference>
<dbReference type="EnsemblPlants" id="AUR62005328-RA">
    <property type="protein sequence ID" value="AUR62005328-RA:cds"/>
    <property type="gene ID" value="AUR62005328"/>
</dbReference>
<dbReference type="PANTHER" id="PTHR31907">
    <property type="entry name" value="MLP-LIKE PROTEIN 423"/>
    <property type="match status" value="1"/>
</dbReference>